<dbReference type="PANTHER" id="PTHR19211:SF14">
    <property type="entry name" value="ATP-BINDING CASSETTE SUB-FAMILY F MEMBER 1"/>
    <property type="match status" value="1"/>
</dbReference>
<evidence type="ECO:0000256" key="1">
    <source>
        <dbReference type="ARBA" id="ARBA00022737"/>
    </source>
</evidence>
<name>A0A1Y1HXY5_KLENI</name>
<dbReference type="SMART" id="SM00382">
    <property type="entry name" value="AAA"/>
    <property type="match status" value="2"/>
</dbReference>
<dbReference type="InterPro" id="IPR003593">
    <property type="entry name" value="AAA+_ATPase"/>
</dbReference>
<keyword evidence="2" id="KW-0547">Nucleotide-binding</keyword>
<dbReference type="InterPro" id="IPR050611">
    <property type="entry name" value="ABCF"/>
</dbReference>
<gene>
    <name evidence="6" type="ORF">KFL_001510260</name>
</gene>
<reference evidence="6 7" key="1">
    <citation type="journal article" date="2014" name="Nat. Commun.">
        <title>Klebsormidium flaccidum genome reveals primary factors for plant terrestrial adaptation.</title>
        <authorList>
            <person name="Hori K."/>
            <person name="Maruyama F."/>
            <person name="Fujisawa T."/>
            <person name="Togashi T."/>
            <person name="Yamamoto N."/>
            <person name="Seo M."/>
            <person name="Sato S."/>
            <person name="Yamada T."/>
            <person name="Mori H."/>
            <person name="Tajima N."/>
            <person name="Moriyama T."/>
            <person name="Ikeuchi M."/>
            <person name="Watanabe M."/>
            <person name="Wada H."/>
            <person name="Kobayashi K."/>
            <person name="Saito M."/>
            <person name="Masuda T."/>
            <person name="Sasaki-Sekimoto Y."/>
            <person name="Mashiguchi K."/>
            <person name="Awai K."/>
            <person name="Shimojima M."/>
            <person name="Masuda S."/>
            <person name="Iwai M."/>
            <person name="Nobusawa T."/>
            <person name="Narise T."/>
            <person name="Kondo S."/>
            <person name="Saito H."/>
            <person name="Sato R."/>
            <person name="Murakawa M."/>
            <person name="Ihara Y."/>
            <person name="Oshima-Yamada Y."/>
            <person name="Ohtaka K."/>
            <person name="Satoh M."/>
            <person name="Sonobe K."/>
            <person name="Ishii M."/>
            <person name="Ohtani R."/>
            <person name="Kanamori-Sato M."/>
            <person name="Honoki R."/>
            <person name="Miyazaki D."/>
            <person name="Mochizuki H."/>
            <person name="Umetsu J."/>
            <person name="Higashi K."/>
            <person name="Shibata D."/>
            <person name="Kamiya Y."/>
            <person name="Sato N."/>
            <person name="Nakamura Y."/>
            <person name="Tabata S."/>
            <person name="Ida S."/>
            <person name="Kurokawa K."/>
            <person name="Ohta H."/>
        </authorList>
    </citation>
    <scope>NUCLEOTIDE SEQUENCE [LARGE SCALE GENOMIC DNA]</scope>
    <source>
        <strain evidence="6 7">NIES-2285</strain>
    </source>
</reference>
<feature type="compositionally biased region" description="Basic and acidic residues" evidence="4">
    <location>
        <begin position="126"/>
        <end position="138"/>
    </location>
</feature>
<dbReference type="InterPro" id="IPR017871">
    <property type="entry name" value="ABC_transporter-like_CS"/>
</dbReference>
<feature type="compositionally biased region" description="Low complexity" evidence="4">
    <location>
        <begin position="100"/>
        <end position="117"/>
    </location>
</feature>
<feature type="domain" description="ABC transporter" evidence="5">
    <location>
        <begin position="520"/>
        <end position="745"/>
    </location>
</feature>
<dbReference type="FunFam" id="3.40.50.300:FF:001124">
    <property type="entry name" value="ABC transporter F family member 4"/>
    <property type="match status" value="1"/>
</dbReference>
<organism evidence="6 7">
    <name type="scientific">Klebsormidium nitens</name>
    <name type="common">Green alga</name>
    <name type="synonym">Ulothrix nitens</name>
    <dbReference type="NCBI Taxonomy" id="105231"/>
    <lineage>
        <taxon>Eukaryota</taxon>
        <taxon>Viridiplantae</taxon>
        <taxon>Streptophyta</taxon>
        <taxon>Klebsormidiophyceae</taxon>
        <taxon>Klebsormidiales</taxon>
        <taxon>Klebsormidiaceae</taxon>
        <taxon>Klebsormidium</taxon>
    </lineage>
</organism>
<dbReference type="PANTHER" id="PTHR19211">
    <property type="entry name" value="ATP-BINDING TRANSPORT PROTEIN-RELATED"/>
    <property type="match status" value="1"/>
</dbReference>
<evidence type="ECO:0000259" key="5">
    <source>
        <dbReference type="PROSITE" id="PS50893"/>
    </source>
</evidence>
<dbReference type="GO" id="GO:0005524">
    <property type="term" value="F:ATP binding"/>
    <property type="evidence" value="ECO:0000318"/>
    <property type="project" value="GO_Central"/>
</dbReference>
<dbReference type="AlphaFoldDB" id="A0A1Y1HXY5"/>
<dbReference type="Gene3D" id="3.40.50.300">
    <property type="entry name" value="P-loop containing nucleotide triphosphate hydrolases"/>
    <property type="match status" value="2"/>
</dbReference>
<dbReference type="InterPro" id="IPR027417">
    <property type="entry name" value="P-loop_NTPase"/>
</dbReference>
<dbReference type="CDD" id="cd03221">
    <property type="entry name" value="ABCF_EF-3"/>
    <property type="match status" value="2"/>
</dbReference>
<dbReference type="GO" id="GO:0016887">
    <property type="term" value="F:ATP hydrolysis activity"/>
    <property type="evidence" value="ECO:0007669"/>
    <property type="project" value="InterPro"/>
</dbReference>
<keyword evidence="1" id="KW-0677">Repeat</keyword>
<dbReference type="SUPFAM" id="SSF52540">
    <property type="entry name" value="P-loop containing nucleoside triphosphate hydrolases"/>
    <property type="match status" value="2"/>
</dbReference>
<evidence type="ECO:0000256" key="4">
    <source>
        <dbReference type="SAM" id="MobiDB-lite"/>
    </source>
</evidence>
<dbReference type="OrthoDB" id="2110130at2759"/>
<dbReference type="InterPro" id="IPR003439">
    <property type="entry name" value="ABC_transporter-like_ATP-bd"/>
</dbReference>
<feature type="compositionally biased region" description="Acidic residues" evidence="4">
    <location>
        <begin position="81"/>
        <end position="94"/>
    </location>
</feature>
<protein>
    <submittedName>
        <fullName evidence="6">ATPase component of ABC transporters</fullName>
    </submittedName>
</protein>
<feature type="compositionally biased region" description="Basic and acidic residues" evidence="4">
    <location>
        <begin position="459"/>
        <end position="475"/>
    </location>
</feature>
<evidence type="ECO:0000313" key="6">
    <source>
        <dbReference type="EMBL" id="GAQ83524.1"/>
    </source>
</evidence>
<dbReference type="PROSITE" id="PS00211">
    <property type="entry name" value="ABC_TRANSPORTER_1"/>
    <property type="match status" value="1"/>
</dbReference>
<dbReference type="FunFam" id="3.40.50.300:FF:000792">
    <property type="entry name" value="ABC transporter F family member 4"/>
    <property type="match status" value="1"/>
</dbReference>
<sequence>MVREKTVKKSPSGADAVDDFTSAQVSVRKDRDTRKSSSAKSSSSAPAEEKTKAKPKPKPQLKGKGGPKPGDSYLGGIDLPPSDDEEELEGEEEGAGAAGGAKASSSGSRPVSVSAKSDAAELDTSVTDREAKKRERKEMQQAAAALKIKEEALRDDMNAFSVAVASRSSQLEGEQEAVDANSRDVKVENFSVSAKGKELLVNTNLNIVAGRRYGLVGPNGKGKTTLLKLVSTRQIPIPKNIDVLLVEQEVVGEDKSALEAVVAADQELVSLREEEQRLQALTLDDDSKDVDEEEEAAAADRLTVIYERMKEIGAESADARASKILAGLGFDSAMQGRATKSFSGGWRMRISLARALFIQPTLLLLDEPTNHLDLRAVLWLEEYLMRWKKTLVVVSHDRDFLNSVCTDIIHLFDLKLHYYRGNFDAFDDMYEKKRTENNKLYEKYDKQLKAAKASGSKASQDKVKDRAKMAQEKREKKSKGKAAAAAGGDEDAPVEAPRKWKDYEVVFHFPEPTLLTPPLLQIIDVSFEYPNRSDFRLSDVNVGVDMGTRVAIIGPNGAGKSTLLNLLAGDLDPTEGETRRSQKLRIGRYSQHFVDLLTMDENPVQYLLRLYPDQEGPSKSEAMRAKLGKFGLPSHNHLTPIIKLSGGQKARVVFTSISLKQPHILLFDEPTNHLDMQSIDALADALEEFSGGVVLVSHDARLISRVCGDEETSEVWVVEHGKVARYDGSFEEYRKELIKEINKELDE</sequence>
<evidence type="ECO:0000256" key="3">
    <source>
        <dbReference type="ARBA" id="ARBA00022840"/>
    </source>
</evidence>
<keyword evidence="3" id="KW-0067">ATP-binding</keyword>
<feature type="region of interest" description="Disordered" evidence="4">
    <location>
        <begin position="451"/>
        <end position="493"/>
    </location>
</feature>
<dbReference type="Pfam" id="PF00005">
    <property type="entry name" value="ABC_tran"/>
    <property type="match status" value="2"/>
</dbReference>
<evidence type="ECO:0000256" key="2">
    <source>
        <dbReference type="ARBA" id="ARBA00022741"/>
    </source>
</evidence>
<feature type="region of interest" description="Disordered" evidence="4">
    <location>
        <begin position="1"/>
        <end position="138"/>
    </location>
</feature>
<dbReference type="Proteomes" id="UP000054558">
    <property type="component" value="Unassembled WGS sequence"/>
</dbReference>
<keyword evidence="7" id="KW-1185">Reference proteome</keyword>
<evidence type="ECO:0000313" key="7">
    <source>
        <dbReference type="Proteomes" id="UP000054558"/>
    </source>
</evidence>
<dbReference type="EMBL" id="DF237100">
    <property type="protein sequence ID" value="GAQ83524.1"/>
    <property type="molecule type" value="Genomic_DNA"/>
</dbReference>
<dbReference type="PROSITE" id="PS50893">
    <property type="entry name" value="ABC_TRANSPORTER_2"/>
    <property type="match status" value="2"/>
</dbReference>
<dbReference type="STRING" id="105231.A0A1Y1HXY5"/>
<feature type="domain" description="ABC transporter" evidence="5">
    <location>
        <begin position="185"/>
        <end position="438"/>
    </location>
</feature>
<dbReference type="OMA" id="ARLVLCM"/>
<proteinExistence type="predicted"/>
<feature type="compositionally biased region" description="Low complexity" evidence="4">
    <location>
        <begin position="36"/>
        <end position="46"/>
    </location>
</feature>
<accession>A0A1Y1HXY5</accession>